<evidence type="ECO:0000313" key="4">
    <source>
        <dbReference type="Proteomes" id="UP000471501"/>
    </source>
</evidence>
<dbReference type="NCBIfam" id="TIGR04390">
    <property type="entry name" value="OMP_YaiO_dom"/>
    <property type="match status" value="1"/>
</dbReference>
<name>A0A6I4NQF5_9FLAO</name>
<proteinExistence type="predicted"/>
<evidence type="ECO:0000256" key="1">
    <source>
        <dbReference type="SAM" id="SignalP"/>
    </source>
</evidence>
<feature type="chain" id="PRO_5026075887" evidence="1">
    <location>
        <begin position="20"/>
        <end position="404"/>
    </location>
</feature>
<protein>
    <submittedName>
        <fullName evidence="3">YaiO family outer membrane beta-barrel protein</fullName>
    </submittedName>
</protein>
<organism evidence="3 4">
    <name type="scientific">Flavobacterium hydrocarbonoxydans</name>
    <dbReference type="NCBI Taxonomy" id="2683249"/>
    <lineage>
        <taxon>Bacteria</taxon>
        <taxon>Pseudomonadati</taxon>
        <taxon>Bacteroidota</taxon>
        <taxon>Flavobacteriia</taxon>
        <taxon>Flavobacteriales</taxon>
        <taxon>Flavobacteriaceae</taxon>
        <taxon>Flavobacterium</taxon>
    </lineage>
</organism>
<evidence type="ECO:0000313" key="3">
    <source>
        <dbReference type="EMBL" id="MWB95202.1"/>
    </source>
</evidence>
<evidence type="ECO:0000259" key="2">
    <source>
        <dbReference type="Pfam" id="PF19413"/>
    </source>
</evidence>
<dbReference type="AlphaFoldDB" id="A0A6I4NQF5"/>
<dbReference type="Gene3D" id="1.25.40.10">
    <property type="entry name" value="Tetratricopeptide repeat domain"/>
    <property type="match status" value="2"/>
</dbReference>
<reference evidence="3 4" key="1">
    <citation type="submission" date="2019-12" db="EMBL/GenBank/DDBJ databases">
        <authorList>
            <person name="Kim Y.S."/>
        </authorList>
    </citation>
    <scope>NUCLEOTIDE SEQUENCE [LARGE SCALE GENOMIC DNA]</scope>
    <source>
        <strain evidence="3 4">GA093</strain>
    </source>
</reference>
<dbReference type="InterPro" id="IPR011990">
    <property type="entry name" value="TPR-like_helical_dom_sf"/>
</dbReference>
<dbReference type="Pfam" id="PF19413">
    <property type="entry name" value="YaiO"/>
    <property type="match status" value="1"/>
</dbReference>
<dbReference type="EMBL" id="WSTB01000006">
    <property type="protein sequence ID" value="MWB95202.1"/>
    <property type="molecule type" value="Genomic_DNA"/>
</dbReference>
<dbReference type="RefSeq" id="WP_160375120.1">
    <property type="nucleotide sequence ID" value="NZ_WSTB01000006.1"/>
</dbReference>
<dbReference type="SUPFAM" id="SSF48452">
    <property type="entry name" value="TPR-like"/>
    <property type="match status" value="1"/>
</dbReference>
<gene>
    <name evidence="3" type="primary">yaiO</name>
    <name evidence="3" type="ORF">GON26_12595</name>
</gene>
<keyword evidence="4" id="KW-1185">Reference proteome</keyword>
<sequence>MKFLYYSFFLLFISFTALAQEINIDAVVAEAQLEVKNNNFDKALALIEPLSAKFPENEDLKIYTGRIYSWKKEYNTSIKILSPMADRTVPNPDALLAIINSYFWSEQFEKTIYYCDKYLAIDPNSTDVLTIKVKCLEKLNRDEEALAIIEKESLTTNSTQAFKGISTLIGRKTKNAIAVSYLNVSTSNPGQSPLHYGYVEYSHKFSKSAIVGRANVGHVNNDTQMLFETDYYQTFSKKNYLYVNAGLSTGETVFPVAKAGIEYYFIPHKNFDYALGLRFMHFETENVTLLTGQLAYHTGVYTLAYRPYYDTANELFSHVVSVENRNEEKESILRVELQYGNVPYLYLYNNFIEPLKAYRAGIQYQYRLGNSFFVRPVFLYEYEEYLPEEYRHRFNAQLIITKRF</sequence>
<accession>A0A6I4NQF5</accession>
<keyword evidence="1" id="KW-0732">Signal</keyword>
<dbReference type="InterPro" id="IPR030887">
    <property type="entry name" value="Beta-barrel_YaiO"/>
</dbReference>
<dbReference type="Proteomes" id="UP000471501">
    <property type="component" value="Unassembled WGS sequence"/>
</dbReference>
<feature type="domain" description="YaiO beta-barrel" evidence="2">
    <location>
        <begin position="174"/>
        <end position="345"/>
    </location>
</feature>
<feature type="signal peptide" evidence="1">
    <location>
        <begin position="1"/>
        <end position="19"/>
    </location>
</feature>
<comment type="caution">
    <text evidence="3">The sequence shown here is derived from an EMBL/GenBank/DDBJ whole genome shotgun (WGS) entry which is preliminary data.</text>
</comment>